<reference evidence="3" key="1">
    <citation type="journal article" date="2013" name="Ind. Biotechnol.">
        <title>Comparative genomics analysis of Trichoderma reesei strains.</title>
        <authorList>
            <person name="Koike H."/>
            <person name="Aerts A."/>
            <person name="LaButti K."/>
            <person name="Grigoriev I.V."/>
            <person name="Baker S.E."/>
        </authorList>
    </citation>
    <scope>NUCLEOTIDE SEQUENCE [LARGE SCALE GENOMIC DNA]</scope>
    <source>
        <strain evidence="3">ATCC 56765 / BCRC 32924 / NRRL 11460 / Rut C-30</strain>
    </source>
</reference>
<dbReference type="AlphaFoldDB" id="A0A024S689"/>
<feature type="compositionally biased region" description="Basic and acidic residues" evidence="1">
    <location>
        <begin position="296"/>
        <end position="311"/>
    </location>
</feature>
<organism evidence="2 3">
    <name type="scientific">Hypocrea jecorina (strain ATCC 56765 / BCRC 32924 / NRRL 11460 / Rut C-30)</name>
    <name type="common">Trichoderma reesei</name>
    <dbReference type="NCBI Taxonomy" id="1344414"/>
    <lineage>
        <taxon>Eukaryota</taxon>
        <taxon>Fungi</taxon>
        <taxon>Dikarya</taxon>
        <taxon>Ascomycota</taxon>
        <taxon>Pezizomycotina</taxon>
        <taxon>Sordariomycetes</taxon>
        <taxon>Hypocreomycetidae</taxon>
        <taxon>Hypocreales</taxon>
        <taxon>Hypocreaceae</taxon>
        <taxon>Trichoderma</taxon>
    </lineage>
</organism>
<name>A0A024S689_HYPJR</name>
<feature type="compositionally biased region" description="Polar residues" evidence="1">
    <location>
        <begin position="185"/>
        <end position="201"/>
    </location>
</feature>
<protein>
    <submittedName>
        <fullName evidence="2">Uncharacterized protein</fullName>
    </submittedName>
</protein>
<feature type="region of interest" description="Disordered" evidence="1">
    <location>
        <begin position="152"/>
        <end position="171"/>
    </location>
</feature>
<feature type="region of interest" description="Disordered" evidence="1">
    <location>
        <begin position="289"/>
        <end position="361"/>
    </location>
</feature>
<dbReference type="EMBL" id="KI911150">
    <property type="protein sequence ID" value="ETS00839.1"/>
    <property type="molecule type" value="Genomic_DNA"/>
</dbReference>
<dbReference type="KEGG" id="trr:M419DRAFT_25382"/>
<feature type="region of interest" description="Disordered" evidence="1">
    <location>
        <begin position="596"/>
        <end position="621"/>
    </location>
</feature>
<dbReference type="HOGENOM" id="CLU_026999_0_0_1"/>
<evidence type="ECO:0000313" key="2">
    <source>
        <dbReference type="EMBL" id="ETS00839.1"/>
    </source>
</evidence>
<evidence type="ECO:0000256" key="1">
    <source>
        <dbReference type="SAM" id="MobiDB-lite"/>
    </source>
</evidence>
<feature type="region of interest" description="Disordered" evidence="1">
    <location>
        <begin position="185"/>
        <end position="240"/>
    </location>
</feature>
<proteinExistence type="predicted"/>
<gene>
    <name evidence="2" type="ORF">M419DRAFT_25382</name>
</gene>
<evidence type="ECO:0000313" key="3">
    <source>
        <dbReference type="Proteomes" id="UP000024376"/>
    </source>
</evidence>
<sequence length="621" mass="70176">MLGTSAAAEDWLIFPTSFVSGTVQRCYARGVKNSWSLLLVEHARTPQLARVYAPAVSPAEAHLQLWHASAAISCTTVPATLETKSTLPALPEPPGRLGSRARSLHPGRTTLGHVGVLVSSFNIPATCDSSLLTPVSTTNSPPLHQIRKLAPQYPPPPSTPYTQVPTPPGSSKMYHQTWNSQFEMHPQSAQNPTPMNNQVPVSSDFYMAPDDRRSTPNPPTEPYYGSFSVSEGPDTHSMHHQAPQSFYVPLEMGNQSSNMMMRDARHMPMEPHPRDMDRTHASSLLAQSHFNNVRRASTDDRSYSSRADTLRRSSSGSPRRPSIAQGSSRVKKSRSSKRPGASFRSQQQVDPGDEHKNCFNQEAPPLIKKNCPEEERCIFESRWRHRHQRGQDMWDSIQSDFEKRFDKRHGKEMLQMKFKRGRAKYYEWLDEDVKILRAAFKKLEKDRYTIILNNFLEMGGSRNMLLSPSDIEIKIVNDLKWEEPIYIEGMEECIRRRRKTIVKKRSTGRGEPGGDVAVSDDMLRISQTPHNEDDVINQVFAARREPPRDQRWDEDMASVNGEMMDSHMWENRAPMKMETEALVPSGGDHMARIHSGASQHPMGNPCIRPVSSAYHPMPKAP</sequence>
<dbReference type="Proteomes" id="UP000024376">
    <property type="component" value="Unassembled WGS sequence"/>
</dbReference>
<accession>A0A024S689</accession>
<feature type="compositionally biased region" description="Low complexity" evidence="1">
    <location>
        <begin position="312"/>
        <end position="322"/>
    </location>
</feature>
<dbReference type="OrthoDB" id="5421421at2759"/>